<feature type="signal peptide" evidence="2">
    <location>
        <begin position="1"/>
        <end position="30"/>
    </location>
</feature>
<evidence type="ECO:0000313" key="3">
    <source>
        <dbReference type="EMBL" id="TKA00593.1"/>
    </source>
</evidence>
<evidence type="ECO:0000313" key="4">
    <source>
        <dbReference type="Proteomes" id="UP000305778"/>
    </source>
</evidence>
<sequence length="129" mass="13272">MRMWRFLGARQRYAAAAGMALVLSILVHLSAGHDSVGAAAPAPYAPVLAAWAAPAAQSVPLGGDASYAAPEYSHLAEHPSHPPRKPSQPQPTASASDTALFVPRPVDKPATPAPRVGPAASVTHGILRC</sequence>
<name>A0A4U0RY41_9ACTN</name>
<evidence type="ECO:0000256" key="2">
    <source>
        <dbReference type="SAM" id="SignalP"/>
    </source>
</evidence>
<dbReference type="AlphaFoldDB" id="A0A4U0RY41"/>
<comment type="caution">
    <text evidence="3">The sequence shown here is derived from an EMBL/GenBank/DDBJ whole genome shotgun (WGS) entry which is preliminary data.</text>
</comment>
<feature type="chain" id="PRO_5038992347" evidence="2">
    <location>
        <begin position="31"/>
        <end position="129"/>
    </location>
</feature>
<dbReference type="OrthoDB" id="9963074at2"/>
<accession>A0A4U0RY41</accession>
<reference evidence="3 4" key="1">
    <citation type="submission" date="2019-04" db="EMBL/GenBank/DDBJ databases">
        <title>Streptomyces oryziradicis sp. nov., a novel actinomycete isolated from rhizosphere soil of rice (Oryza sativa L.).</title>
        <authorList>
            <person name="Li C."/>
        </authorList>
    </citation>
    <scope>NUCLEOTIDE SEQUENCE [LARGE SCALE GENOMIC DNA]</scope>
    <source>
        <strain evidence="3 4">NEAU-C40</strain>
    </source>
</reference>
<proteinExistence type="predicted"/>
<keyword evidence="4" id="KW-1185">Reference proteome</keyword>
<dbReference type="EMBL" id="SUMC01000083">
    <property type="protein sequence ID" value="TKA00593.1"/>
    <property type="molecule type" value="Genomic_DNA"/>
</dbReference>
<dbReference type="RefSeq" id="WP_136729406.1">
    <property type="nucleotide sequence ID" value="NZ_SUMC01000083.1"/>
</dbReference>
<gene>
    <name evidence="3" type="ORF">FCI23_42455</name>
</gene>
<protein>
    <submittedName>
        <fullName evidence="3">Uncharacterized protein</fullName>
    </submittedName>
</protein>
<dbReference type="Proteomes" id="UP000305778">
    <property type="component" value="Unassembled WGS sequence"/>
</dbReference>
<keyword evidence="2" id="KW-0732">Signal</keyword>
<feature type="region of interest" description="Disordered" evidence="1">
    <location>
        <begin position="70"/>
        <end position="129"/>
    </location>
</feature>
<organism evidence="3 4">
    <name type="scientific">Actinacidiphila oryziradicis</name>
    <dbReference type="NCBI Taxonomy" id="2571141"/>
    <lineage>
        <taxon>Bacteria</taxon>
        <taxon>Bacillati</taxon>
        <taxon>Actinomycetota</taxon>
        <taxon>Actinomycetes</taxon>
        <taxon>Kitasatosporales</taxon>
        <taxon>Streptomycetaceae</taxon>
        <taxon>Actinacidiphila</taxon>
    </lineage>
</organism>
<evidence type="ECO:0000256" key="1">
    <source>
        <dbReference type="SAM" id="MobiDB-lite"/>
    </source>
</evidence>